<dbReference type="AlphaFoldDB" id="A0A8S1QSC6"/>
<protein>
    <submittedName>
        <fullName evidence="1">Uncharacterized protein</fullName>
    </submittedName>
</protein>
<reference evidence="1" key="1">
    <citation type="submission" date="2021-01" db="EMBL/GenBank/DDBJ databases">
        <authorList>
            <consortium name="Genoscope - CEA"/>
            <person name="William W."/>
        </authorList>
    </citation>
    <scope>NUCLEOTIDE SEQUENCE</scope>
</reference>
<gene>
    <name evidence="1" type="ORF">PSON_ATCC_30995.1.T1170139</name>
</gene>
<keyword evidence="2" id="KW-1185">Reference proteome</keyword>
<evidence type="ECO:0000313" key="2">
    <source>
        <dbReference type="Proteomes" id="UP000692954"/>
    </source>
</evidence>
<name>A0A8S1QSC6_9CILI</name>
<dbReference type="EMBL" id="CAJJDN010000117">
    <property type="protein sequence ID" value="CAD8118491.1"/>
    <property type="molecule type" value="Genomic_DNA"/>
</dbReference>
<comment type="caution">
    <text evidence="1">The sequence shown here is derived from an EMBL/GenBank/DDBJ whole genome shotgun (WGS) entry which is preliminary data.</text>
</comment>
<proteinExistence type="predicted"/>
<accession>A0A8S1QSC6</accession>
<evidence type="ECO:0000313" key="1">
    <source>
        <dbReference type="EMBL" id="CAD8118491.1"/>
    </source>
</evidence>
<sequence>MQLEDQIEQLKQFLENYRVLSAEIDQINDVIKLVFNMLMKAQSLKNYKINQEFLQFQQVKLKVDVQDYMIKKMK</sequence>
<dbReference type="Proteomes" id="UP000692954">
    <property type="component" value="Unassembled WGS sequence"/>
</dbReference>
<organism evidence="1 2">
    <name type="scientific">Paramecium sonneborni</name>
    <dbReference type="NCBI Taxonomy" id="65129"/>
    <lineage>
        <taxon>Eukaryota</taxon>
        <taxon>Sar</taxon>
        <taxon>Alveolata</taxon>
        <taxon>Ciliophora</taxon>
        <taxon>Intramacronucleata</taxon>
        <taxon>Oligohymenophorea</taxon>
        <taxon>Peniculida</taxon>
        <taxon>Parameciidae</taxon>
        <taxon>Paramecium</taxon>
    </lineage>
</organism>